<evidence type="ECO:0000256" key="1">
    <source>
        <dbReference type="ARBA" id="ARBA00004236"/>
    </source>
</evidence>
<evidence type="ECO:0000256" key="8">
    <source>
        <dbReference type="SAM" id="MobiDB-lite"/>
    </source>
</evidence>
<evidence type="ECO:0000313" key="11">
    <source>
        <dbReference type="Proteomes" id="UP001208570"/>
    </source>
</evidence>
<evidence type="ECO:0000313" key="10">
    <source>
        <dbReference type="EMBL" id="KAK2147671.1"/>
    </source>
</evidence>
<gene>
    <name evidence="10" type="ORF">LSH36_542g02004</name>
</gene>
<dbReference type="SMART" id="SM00907">
    <property type="entry name" value="GDNF"/>
    <property type="match status" value="2"/>
</dbReference>
<dbReference type="GO" id="GO:0043235">
    <property type="term" value="C:receptor complex"/>
    <property type="evidence" value="ECO:0007669"/>
    <property type="project" value="TreeGrafter"/>
</dbReference>
<keyword evidence="11" id="KW-1185">Reference proteome</keyword>
<evidence type="ECO:0000259" key="9">
    <source>
        <dbReference type="SMART" id="SM00907"/>
    </source>
</evidence>
<feature type="compositionally biased region" description="Basic and acidic residues" evidence="8">
    <location>
        <begin position="442"/>
        <end position="453"/>
    </location>
</feature>
<comment type="caution">
    <text evidence="10">The sequence shown here is derived from an EMBL/GenBank/DDBJ whole genome shotgun (WGS) entry which is preliminary data.</text>
</comment>
<name>A0AAD9MXS6_9ANNE</name>
<evidence type="ECO:0000256" key="3">
    <source>
        <dbReference type="ARBA" id="ARBA00022475"/>
    </source>
</evidence>
<keyword evidence="6" id="KW-0675">Receptor</keyword>
<proteinExistence type="inferred from homology"/>
<dbReference type="InterPro" id="IPR003438">
    <property type="entry name" value="GDNF_rcpt"/>
</dbReference>
<evidence type="ECO:0000256" key="7">
    <source>
        <dbReference type="ARBA" id="ARBA00023180"/>
    </source>
</evidence>
<dbReference type="AlphaFoldDB" id="A0AAD9MXS6"/>
<comment type="similarity">
    <text evidence="2">Belongs to the GDNFR family.</text>
</comment>
<keyword evidence="3" id="KW-1003">Cell membrane</keyword>
<feature type="region of interest" description="Disordered" evidence="8">
    <location>
        <begin position="442"/>
        <end position="468"/>
    </location>
</feature>
<evidence type="ECO:0000256" key="5">
    <source>
        <dbReference type="ARBA" id="ARBA00023136"/>
    </source>
</evidence>
<evidence type="ECO:0000256" key="6">
    <source>
        <dbReference type="ARBA" id="ARBA00023170"/>
    </source>
</evidence>
<dbReference type="Pfam" id="PF02351">
    <property type="entry name" value="GDNF"/>
    <property type="match status" value="2"/>
</dbReference>
<keyword evidence="5" id="KW-0472">Membrane</keyword>
<evidence type="ECO:0000256" key="4">
    <source>
        <dbReference type="ARBA" id="ARBA00022729"/>
    </source>
</evidence>
<sequence>MKTYTLAKCERIRNRLANNPCLVSVPYYVYSSKPYETSYKELVLIITSAGEPRSYDIESTCGQAFISCNDDPICRLRLAEAINSCTWNKATHRCDRTGCLTAIRRFYLLTRPEKTHALLFCRCKLGDRKCETVQAAMFPTCSVMEEPPPSCLDVLQRCYADEDCRTRWHAYQQYCAYDKKVGGCPAGNARCRSSQAGIMGTILTTNCTCALANSVEQRKCVDARDQLQNRNLCRGATHGASFAHPDRGLFFHVGYSLSDLYLVEDNSAVVFSAHHVADKFGAMLNSDSAEQFCSLTLYQQSESNLVFEIKVADNSPLESKGEGCITPAKMLSNKVNSRDPVIVTDAELSIVKVAQLERVFYYKETAPTIQSLLSERSAASRIGPQLCSVGSICWLLLLVWLPCAVLWHWYSDGDGVMFCCCDSFAEEGRRCSKNTDATLDYPKIRDSSKERNPRTLHTSSSLDNKMAS</sequence>
<organism evidence="10 11">
    <name type="scientific">Paralvinella palmiformis</name>
    <dbReference type="NCBI Taxonomy" id="53620"/>
    <lineage>
        <taxon>Eukaryota</taxon>
        <taxon>Metazoa</taxon>
        <taxon>Spiralia</taxon>
        <taxon>Lophotrochozoa</taxon>
        <taxon>Annelida</taxon>
        <taxon>Polychaeta</taxon>
        <taxon>Sedentaria</taxon>
        <taxon>Canalipalpata</taxon>
        <taxon>Terebellida</taxon>
        <taxon>Terebelliformia</taxon>
        <taxon>Alvinellidae</taxon>
        <taxon>Paralvinella</taxon>
    </lineage>
</organism>
<keyword evidence="4" id="KW-0732">Signal</keyword>
<keyword evidence="7" id="KW-0325">Glycoprotein</keyword>
<dbReference type="EMBL" id="JAODUP010000542">
    <property type="protein sequence ID" value="KAK2147671.1"/>
    <property type="molecule type" value="Genomic_DNA"/>
</dbReference>
<dbReference type="Proteomes" id="UP001208570">
    <property type="component" value="Unassembled WGS sequence"/>
</dbReference>
<dbReference type="GO" id="GO:0009897">
    <property type="term" value="C:external side of plasma membrane"/>
    <property type="evidence" value="ECO:0007669"/>
    <property type="project" value="TreeGrafter"/>
</dbReference>
<dbReference type="PANTHER" id="PTHR10269">
    <property type="entry name" value="GDNF RECEPTOR ALPHA"/>
    <property type="match status" value="1"/>
</dbReference>
<feature type="compositionally biased region" description="Polar residues" evidence="8">
    <location>
        <begin position="455"/>
        <end position="468"/>
    </location>
</feature>
<comment type="subcellular location">
    <subcellularLocation>
        <location evidence="1">Cell membrane</location>
    </subcellularLocation>
</comment>
<dbReference type="InterPro" id="IPR016017">
    <property type="entry name" value="GDNF/GAS1"/>
</dbReference>
<accession>A0AAD9MXS6</accession>
<protein>
    <recommendedName>
        <fullName evidence="9">GDNF/GAS1 domain-containing protein</fullName>
    </recommendedName>
</protein>
<dbReference type="SUPFAM" id="SSF110035">
    <property type="entry name" value="GDNF receptor-like"/>
    <property type="match status" value="1"/>
</dbReference>
<dbReference type="PANTHER" id="PTHR10269:SF12">
    <property type="entry name" value="GLIAL CELL LINE-DERIVED NEUROTROPHIC FAMILY RECEPTOR-LIKE, ISOFORM E"/>
    <property type="match status" value="1"/>
</dbReference>
<dbReference type="GO" id="GO:0007399">
    <property type="term" value="P:nervous system development"/>
    <property type="evidence" value="ECO:0007669"/>
    <property type="project" value="TreeGrafter"/>
</dbReference>
<feature type="domain" description="GDNF/GAS1" evidence="9">
    <location>
        <begin position="151"/>
        <end position="233"/>
    </location>
</feature>
<evidence type="ECO:0000256" key="2">
    <source>
        <dbReference type="ARBA" id="ARBA00005961"/>
    </source>
</evidence>
<dbReference type="GO" id="GO:0038023">
    <property type="term" value="F:signaling receptor activity"/>
    <property type="evidence" value="ECO:0007669"/>
    <property type="project" value="InterPro"/>
</dbReference>
<dbReference type="GO" id="GO:0007169">
    <property type="term" value="P:cell surface receptor protein tyrosine kinase signaling pathway"/>
    <property type="evidence" value="ECO:0007669"/>
    <property type="project" value="UniProtKB-ARBA"/>
</dbReference>
<feature type="domain" description="GDNF/GAS1" evidence="9">
    <location>
        <begin position="61"/>
        <end position="141"/>
    </location>
</feature>
<reference evidence="10" key="1">
    <citation type="journal article" date="2023" name="Mol. Biol. Evol.">
        <title>Third-Generation Sequencing Reveals the Adaptive Role of the Epigenome in Three Deep-Sea Polychaetes.</title>
        <authorList>
            <person name="Perez M."/>
            <person name="Aroh O."/>
            <person name="Sun Y."/>
            <person name="Lan Y."/>
            <person name="Juniper S.K."/>
            <person name="Young C.R."/>
            <person name="Angers B."/>
            <person name="Qian P.Y."/>
        </authorList>
    </citation>
    <scope>NUCLEOTIDE SEQUENCE</scope>
    <source>
        <strain evidence="10">P08H-3</strain>
    </source>
</reference>
<dbReference type="InterPro" id="IPR037193">
    <property type="entry name" value="GDNF_alpha"/>
</dbReference>